<evidence type="ECO:0000313" key="2">
    <source>
        <dbReference type="Proteomes" id="UP000308600"/>
    </source>
</evidence>
<name>A0ACD3B840_9AGAR</name>
<dbReference type="Proteomes" id="UP000308600">
    <property type="component" value="Unassembled WGS sequence"/>
</dbReference>
<reference evidence="1 2" key="1">
    <citation type="journal article" date="2019" name="Nat. Ecol. Evol.">
        <title>Megaphylogeny resolves global patterns of mushroom evolution.</title>
        <authorList>
            <person name="Varga T."/>
            <person name="Krizsan K."/>
            <person name="Foldi C."/>
            <person name="Dima B."/>
            <person name="Sanchez-Garcia M."/>
            <person name="Sanchez-Ramirez S."/>
            <person name="Szollosi G.J."/>
            <person name="Szarkandi J.G."/>
            <person name="Papp V."/>
            <person name="Albert L."/>
            <person name="Andreopoulos W."/>
            <person name="Angelini C."/>
            <person name="Antonin V."/>
            <person name="Barry K.W."/>
            <person name="Bougher N.L."/>
            <person name="Buchanan P."/>
            <person name="Buyck B."/>
            <person name="Bense V."/>
            <person name="Catcheside P."/>
            <person name="Chovatia M."/>
            <person name="Cooper J."/>
            <person name="Damon W."/>
            <person name="Desjardin D."/>
            <person name="Finy P."/>
            <person name="Geml J."/>
            <person name="Haridas S."/>
            <person name="Hughes K."/>
            <person name="Justo A."/>
            <person name="Karasinski D."/>
            <person name="Kautmanova I."/>
            <person name="Kiss B."/>
            <person name="Kocsube S."/>
            <person name="Kotiranta H."/>
            <person name="LaButti K.M."/>
            <person name="Lechner B.E."/>
            <person name="Liimatainen K."/>
            <person name="Lipzen A."/>
            <person name="Lukacs Z."/>
            <person name="Mihaltcheva S."/>
            <person name="Morgado L.N."/>
            <person name="Niskanen T."/>
            <person name="Noordeloos M.E."/>
            <person name="Ohm R.A."/>
            <person name="Ortiz-Santana B."/>
            <person name="Ovrebo C."/>
            <person name="Racz N."/>
            <person name="Riley R."/>
            <person name="Savchenko A."/>
            <person name="Shiryaev A."/>
            <person name="Soop K."/>
            <person name="Spirin V."/>
            <person name="Szebenyi C."/>
            <person name="Tomsovsky M."/>
            <person name="Tulloss R.E."/>
            <person name="Uehling J."/>
            <person name="Grigoriev I.V."/>
            <person name="Vagvolgyi C."/>
            <person name="Papp T."/>
            <person name="Martin F.M."/>
            <person name="Miettinen O."/>
            <person name="Hibbett D.S."/>
            <person name="Nagy L.G."/>
        </authorList>
    </citation>
    <scope>NUCLEOTIDE SEQUENCE [LARGE SCALE GENOMIC DNA]</scope>
    <source>
        <strain evidence="1 2">NL-1719</strain>
    </source>
</reference>
<organism evidence="1 2">
    <name type="scientific">Pluteus cervinus</name>
    <dbReference type="NCBI Taxonomy" id="181527"/>
    <lineage>
        <taxon>Eukaryota</taxon>
        <taxon>Fungi</taxon>
        <taxon>Dikarya</taxon>
        <taxon>Basidiomycota</taxon>
        <taxon>Agaricomycotina</taxon>
        <taxon>Agaricomycetes</taxon>
        <taxon>Agaricomycetidae</taxon>
        <taxon>Agaricales</taxon>
        <taxon>Pluteineae</taxon>
        <taxon>Pluteaceae</taxon>
        <taxon>Pluteus</taxon>
    </lineage>
</organism>
<evidence type="ECO:0000313" key="1">
    <source>
        <dbReference type="EMBL" id="TFK73799.1"/>
    </source>
</evidence>
<dbReference type="EMBL" id="ML208272">
    <property type="protein sequence ID" value="TFK73799.1"/>
    <property type="molecule type" value="Genomic_DNA"/>
</dbReference>
<proteinExistence type="predicted"/>
<keyword evidence="2" id="KW-1185">Reference proteome</keyword>
<gene>
    <name evidence="1" type="ORF">BDN72DRAFT_134269</name>
</gene>
<accession>A0ACD3B840</accession>
<protein>
    <submittedName>
        <fullName evidence="1">Uncharacterized protein</fullName>
    </submittedName>
</protein>
<sequence length="655" mass="72539">MNNDAKEAVHSLLSLAPTPPQVIPQKRKQSAVATPTIPPQTPDDVSNESIRCICGIDLDDGFSIACDDCGRWCHAACFDVDQLSVPEEWRCWECVPRVVDREKAVKIQRARQKQVEELKDVEKVRRKQSPGVERKSRKQSAPTVDGGGTSRRKRRPSMVQTPLNNHNHNLNLNGNHNEDEHVDIDEPWTQSYVHINEDNVPLKDTRDKLRQQAQHWRGVTAVAGQSPYEAIPILLPPNHPVPPTTIQQLPPHGVNHPALSLYTNHSVRPPSFSFHTAAPVPSDHYITPFTSTITPTSAYLADPLNSYAHLGMPKPFVHLVGPPLDVALDARLSGNKSRFVRSGCKPNAVLRPVLCPRPNSPLLDANGDRSKETLSFGVFALRDLKANEEVVLGWEWDDGNAVHSLPALIETPHMFPGSQLKYLRQQMSNILHALSSTFTTCACGSRAKDCVLTQMAAFVDGDGPVAGPSTINGRVDLGPLVGAKRGFKTRERVPFSGGLAGMEMCEENEPSSSDHGENSRRILKSAKAKGKERAIDDEQRLDAYIKFPSQRRITIDTTRSPRRPRPPDFGDEMDVDGQDMEERMPPKMRKRWIQREVEVLRVASTSSVASPDSVLTPESSGDGAAGRDDDDRTETDDGSYIIFPLVFNANSSLFR</sequence>